<protein>
    <submittedName>
        <fullName evidence="3">Uncharacterized protein</fullName>
    </submittedName>
</protein>
<dbReference type="Proteomes" id="UP000323011">
    <property type="component" value="Unassembled WGS sequence"/>
</dbReference>
<organism evidence="3 4">
    <name type="scientific">Cafeteria roenbergensis</name>
    <name type="common">Marine flagellate</name>
    <dbReference type="NCBI Taxonomy" id="33653"/>
    <lineage>
        <taxon>Eukaryota</taxon>
        <taxon>Sar</taxon>
        <taxon>Stramenopiles</taxon>
        <taxon>Bigyra</taxon>
        <taxon>Opalozoa</taxon>
        <taxon>Bicosoecida</taxon>
        <taxon>Cafeteriaceae</taxon>
        <taxon>Cafeteria</taxon>
    </lineage>
</organism>
<comment type="caution">
    <text evidence="3">The sequence shown here is derived from an EMBL/GenBank/DDBJ whole genome shotgun (WGS) entry which is preliminary data.</text>
</comment>
<dbReference type="AlphaFoldDB" id="A0A5A8C3J8"/>
<keyword evidence="2" id="KW-0812">Transmembrane</keyword>
<evidence type="ECO:0000256" key="2">
    <source>
        <dbReference type="SAM" id="Phobius"/>
    </source>
</evidence>
<keyword evidence="2" id="KW-0472">Membrane</keyword>
<feature type="transmembrane region" description="Helical" evidence="2">
    <location>
        <begin position="6"/>
        <end position="24"/>
    </location>
</feature>
<proteinExistence type="predicted"/>
<accession>A0A5A8C3J8</accession>
<evidence type="ECO:0000313" key="3">
    <source>
        <dbReference type="EMBL" id="KAA0147652.1"/>
    </source>
</evidence>
<keyword evidence="4" id="KW-1185">Reference proteome</keyword>
<feature type="compositionally biased region" description="Basic and acidic residues" evidence="1">
    <location>
        <begin position="72"/>
        <end position="98"/>
    </location>
</feature>
<evidence type="ECO:0000256" key="1">
    <source>
        <dbReference type="SAM" id="MobiDB-lite"/>
    </source>
</evidence>
<evidence type="ECO:0000313" key="4">
    <source>
        <dbReference type="Proteomes" id="UP000323011"/>
    </source>
</evidence>
<feature type="region of interest" description="Disordered" evidence="1">
    <location>
        <begin position="35"/>
        <end position="133"/>
    </location>
</feature>
<name>A0A5A8C3J8_CAFRO</name>
<dbReference type="EMBL" id="VLTN01000063">
    <property type="protein sequence ID" value="KAA0147652.1"/>
    <property type="molecule type" value="Genomic_DNA"/>
</dbReference>
<reference evidence="3 4" key="1">
    <citation type="submission" date="2019-07" db="EMBL/GenBank/DDBJ databases">
        <title>Genomes of Cafeteria roenbergensis.</title>
        <authorList>
            <person name="Fischer M.G."/>
            <person name="Hackl T."/>
            <person name="Roman M."/>
        </authorList>
    </citation>
    <scope>NUCLEOTIDE SEQUENCE [LARGE SCALE GENOMIC DNA]</scope>
    <source>
        <strain evidence="3 4">BVI</strain>
    </source>
</reference>
<sequence>MALGGWVVAAACLAIAVVGAVLLLRAAGRNRAVAVSASTMQGGWGSGGPEPASEASGELDEGTAAPMGSAHEQVDQRELVRRKRLEQFRRQHGAERTAETGGTDAAQPQPQPAPQPERSAPVPLEAAGVTFGM</sequence>
<keyword evidence="2" id="KW-1133">Transmembrane helix</keyword>
<gene>
    <name evidence="3" type="ORF">FNF29_07207</name>
</gene>